<dbReference type="EMBL" id="BK016063">
    <property type="protein sequence ID" value="DAF92280.1"/>
    <property type="molecule type" value="Genomic_DNA"/>
</dbReference>
<reference evidence="1" key="1">
    <citation type="journal article" date="2021" name="Proc. Natl. Acad. Sci. U.S.A.">
        <title>A Catalog of Tens of Thousands of Viruses from Human Metagenomes Reveals Hidden Associations with Chronic Diseases.</title>
        <authorList>
            <person name="Tisza M.J."/>
            <person name="Buck C.B."/>
        </authorList>
    </citation>
    <scope>NUCLEOTIDE SEQUENCE</scope>
    <source>
        <strain evidence="1">CtgN495</strain>
    </source>
</reference>
<sequence length="31" mass="3671">MHKPIDRSIFDLICFHNVCSYSIFTKLIDTI</sequence>
<name>A0A8S5UCT4_9CAUD</name>
<organism evidence="1">
    <name type="scientific">Siphoviridae sp. ctgN495</name>
    <dbReference type="NCBI Taxonomy" id="2825608"/>
    <lineage>
        <taxon>Viruses</taxon>
        <taxon>Duplodnaviria</taxon>
        <taxon>Heunggongvirae</taxon>
        <taxon>Uroviricota</taxon>
        <taxon>Caudoviricetes</taxon>
    </lineage>
</organism>
<proteinExistence type="predicted"/>
<evidence type="ECO:0000313" key="1">
    <source>
        <dbReference type="EMBL" id="DAF92280.1"/>
    </source>
</evidence>
<accession>A0A8S5UCT4</accession>
<protein>
    <submittedName>
        <fullName evidence="1">IcmS, IcmW, IcmO (DotL) IV secretion system, Coupling.8A</fullName>
    </submittedName>
</protein>